<evidence type="ECO:0000256" key="6">
    <source>
        <dbReference type="ARBA" id="ARBA00044538"/>
    </source>
</evidence>
<dbReference type="PANTHER" id="PTHR39178">
    <property type="entry name" value="HYPOTHETICAL RIBOSOME-ASSOCIATED PROTEIN"/>
    <property type="match status" value="1"/>
</dbReference>
<keyword evidence="1" id="KW-0690">Ribosome biogenesis</keyword>
<keyword evidence="3" id="KW-0378">Hydrolase</keyword>
<accession>A0A6I8M8S0</accession>
<dbReference type="InterPro" id="IPR007422">
    <property type="entry name" value="Peptidase_Prp"/>
</dbReference>
<evidence type="ECO:0000256" key="1">
    <source>
        <dbReference type="ARBA" id="ARBA00022517"/>
    </source>
</evidence>
<name>A0A6I8M8S0_9FUSO</name>
<dbReference type="EMBL" id="CABWIB010000001">
    <property type="protein sequence ID" value="VWL85927.1"/>
    <property type="molecule type" value="Genomic_DNA"/>
</dbReference>
<dbReference type="GO" id="GO:0006508">
    <property type="term" value="P:proteolysis"/>
    <property type="evidence" value="ECO:0007669"/>
    <property type="project" value="UniProtKB-KW"/>
</dbReference>
<dbReference type="SUPFAM" id="SSF118010">
    <property type="entry name" value="TM1457-like"/>
    <property type="match status" value="1"/>
</dbReference>
<evidence type="ECO:0000313" key="8">
    <source>
        <dbReference type="Proteomes" id="UP000419017"/>
    </source>
</evidence>
<evidence type="ECO:0000256" key="5">
    <source>
        <dbReference type="ARBA" id="ARBA00044503"/>
    </source>
</evidence>
<proteinExistence type="inferred from homology"/>
<keyword evidence="4" id="KW-0788">Thiol protease</keyword>
<dbReference type="RefSeq" id="WP_156683882.1">
    <property type="nucleotide sequence ID" value="NZ_CABWIB010000001.1"/>
</dbReference>
<keyword evidence="2" id="KW-0645">Protease</keyword>
<protein>
    <recommendedName>
        <fullName evidence="6">Ribosomal processing cysteine protease Prp</fullName>
    </recommendedName>
</protein>
<reference evidence="7 8" key="1">
    <citation type="submission" date="2019-10" db="EMBL/GenBank/DDBJ databases">
        <authorList>
            <person name="Blom J."/>
        </authorList>
    </citation>
    <scope>NUCLEOTIDE SEQUENCE [LARGE SCALE GENOMIC DNA]</scope>
    <source>
        <strain evidence="7 8">ES3154-GLU</strain>
    </source>
</reference>
<dbReference type="GO" id="GO:0042254">
    <property type="term" value="P:ribosome biogenesis"/>
    <property type="evidence" value="ECO:0007669"/>
    <property type="project" value="UniProtKB-KW"/>
</dbReference>
<comment type="similarity">
    <text evidence="5">Belongs to the Prp family.</text>
</comment>
<dbReference type="Pfam" id="PF04327">
    <property type="entry name" value="Peptidase_Prp"/>
    <property type="match status" value="1"/>
</dbReference>
<dbReference type="InterPro" id="IPR036764">
    <property type="entry name" value="Peptidase_Prp_sf"/>
</dbReference>
<dbReference type="PANTHER" id="PTHR39178:SF1">
    <property type="entry name" value="RIBOSOMAL-PROCESSING CYSTEINE PROTEASE PRP"/>
    <property type="match status" value="1"/>
</dbReference>
<dbReference type="CDD" id="cd16332">
    <property type="entry name" value="Prp-like"/>
    <property type="match status" value="1"/>
</dbReference>
<evidence type="ECO:0000313" key="7">
    <source>
        <dbReference type="EMBL" id="VWL85927.1"/>
    </source>
</evidence>
<organism evidence="7 8">
    <name type="scientific">Oceanivirga miroungae</name>
    <dbReference type="NCBI Taxonomy" id="1130046"/>
    <lineage>
        <taxon>Bacteria</taxon>
        <taxon>Fusobacteriati</taxon>
        <taxon>Fusobacteriota</taxon>
        <taxon>Fusobacteriia</taxon>
        <taxon>Fusobacteriales</taxon>
        <taxon>Leptotrichiaceae</taxon>
        <taxon>Oceanivirga</taxon>
    </lineage>
</organism>
<dbReference type="Proteomes" id="UP000419017">
    <property type="component" value="Unassembled WGS sequence"/>
</dbReference>
<evidence type="ECO:0000256" key="2">
    <source>
        <dbReference type="ARBA" id="ARBA00022670"/>
    </source>
</evidence>
<dbReference type="Gene3D" id="3.30.70.1490">
    <property type="entry name" value="Cysteine protease Prp"/>
    <property type="match status" value="1"/>
</dbReference>
<gene>
    <name evidence="7" type="ORF">OMES3154_01215</name>
</gene>
<sequence length="105" mass="12378">MINVLFKRNKEHILYFEIKGHSNLSFYGTDIVCAAVSSISVMTINGILEYLKYDLPYKQDDGYIEFSVEDNRDEKVQTLLHSMYLYLDELSRQYPKNLKLKVMEV</sequence>
<evidence type="ECO:0000256" key="3">
    <source>
        <dbReference type="ARBA" id="ARBA00022801"/>
    </source>
</evidence>
<keyword evidence="8" id="KW-1185">Reference proteome</keyword>
<dbReference type="GO" id="GO:0008234">
    <property type="term" value="F:cysteine-type peptidase activity"/>
    <property type="evidence" value="ECO:0007669"/>
    <property type="project" value="UniProtKB-KW"/>
</dbReference>
<dbReference type="AlphaFoldDB" id="A0A6I8M8S0"/>
<evidence type="ECO:0000256" key="4">
    <source>
        <dbReference type="ARBA" id="ARBA00022807"/>
    </source>
</evidence>